<dbReference type="InterPro" id="IPR011989">
    <property type="entry name" value="ARM-like"/>
</dbReference>
<name>A0A1F7WUJ0_9BACT</name>
<dbReference type="SMART" id="SM00567">
    <property type="entry name" value="EZ_HEAT"/>
    <property type="match status" value="8"/>
</dbReference>
<dbReference type="InterPro" id="IPR004155">
    <property type="entry name" value="PBS_lyase_HEAT"/>
</dbReference>
<organism evidence="2 3">
    <name type="scientific">Candidatus Wallbacteria bacterium GWC2_49_35</name>
    <dbReference type="NCBI Taxonomy" id="1817813"/>
    <lineage>
        <taxon>Bacteria</taxon>
        <taxon>Candidatus Walliibacteriota</taxon>
    </lineage>
</organism>
<proteinExistence type="predicted"/>
<gene>
    <name evidence="2" type="ORF">A2008_03930</name>
</gene>
<dbReference type="STRING" id="1817813.A2008_03930"/>
<dbReference type="PANTHER" id="PTHR12697">
    <property type="entry name" value="PBS LYASE HEAT-LIKE PROTEIN"/>
    <property type="match status" value="1"/>
</dbReference>
<evidence type="ECO:0000256" key="1">
    <source>
        <dbReference type="SAM" id="MobiDB-lite"/>
    </source>
</evidence>
<dbReference type="GO" id="GO:0016491">
    <property type="term" value="F:oxidoreductase activity"/>
    <property type="evidence" value="ECO:0007669"/>
    <property type="project" value="TreeGrafter"/>
</dbReference>
<protein>
    <recommendedName>
        <fullName evidence="4">HEAT repeat domain-containing protein</fullName>
    </recommendedName>
</protein>
<dbReference type="EMBL" id="MGFH01000061">
    <property type="protein sequence ID" value="OGM06481.1"/>
    <property type="molecule type" value="Genomic_DNA"/>
</dbReference>
<dbReference type="Pfam" id="PF13646">
    <property type="entry name" value="HEAT_2"/>
    <property type="match status" value="3"/>
</dbReference>
<evidence type="ECO:0000313" key="3">
    <source>
        <dbReference type="Proteomes" id="UP000178735"/>
    </source>
</evidence>
<evidence type="ECO:0008006" key="4">
    <source>
        <dbReference type="Google" id="ProtNLM"/>
    </source>
</evidence>
<sequence>MSANEKEIMDDIRKDLKSKNRSVRALACKSLARFNNRASAFLLVSMLSDRDPDVRFHASQSLAKLEGTSVACLIGALGHDEWIVRKQSSDILKKMARAVVDVTHALRSSLMSEDTNVRYWAIKTLCEIKDPQVVPIIKKLFANAKPEDKICIAGAIPHEDIDAEFKELLICGLSDKVWNVRKACADALLKLGHAVTGDLMKFLDSKDSDKFYWCAKLLGMIKDERAIEPLLDILETAEEDRAETAIVALGEIGSRKASSSLIKLLDSGSWTIRKTAADALLNIGEPVFGELASLYENKDASDDARYWCVRIAGSLKCEQAPSLILEALADPKWFVRACACGALTNLYEISRPMIEKLFSLRADKNPEVCRASEHALDSIDRDKLLAISREIIGAKNPNREKLRADGKIVSFWLERGEDMKISETSYQGGDRAKKTVKKVSVKKDHGRPDEHAK</sequence>
<dbReference type="SUPFAM" id="SSF48371">
    <property type="entry name" value="ARM repeat"/>
    <property type="match status" value="1"/>
</dbReference>
<accession>A0A1F7WUJ0</accession>
<dbReference type="Pfam" id="PF03130">
    <property type="entry name" value="HEAT_PBS"/>
    <property type="match status" value="1"/>
</dbReference>
<dbReference type="InterPro" id="IPR016024">
    <property type="entry name" value="ARM-type_fold"/>
</dbReference>
<dbReference type="Gene3D" id="1.25.10.10">
    <property type="entry name" value="Leucine-rich Repeat Variant"/>
    <property type="match status" value="3"/>
</dbReference>
<dbReference type="Proteomes" id="UP000178735">
    <property type="component" value="Unassembled WGS sequence"/>
</dbReference>
<dbReference type="AlphaFoldDB" id="A0A1F7WUJ0"/>
<evidence type="ECO:0000313" key="2">
    <source>
        <dbReference type="EMBL" id="OGM06481.1"/>
    </source>
</evidence>
<reference evidence="2 3" key="1">
    <citation type="journal article" date="2016" name="Nat. Commun.">
        <title>Thousands of microbial genomes shed light on interconnected biogeochemical processes in an aquifer system.</title>
        <authorList>
            <person name="Anantharaman K."/>
            <person name="Brown C.T."/>
            <person name="Hug L.A."/>
            <person name="Sharon I."/>
            <person name="Castelle C.J."/>
            <person name="Probst A.J."/>
            <person name="Thomas B.C."/>
            <person name="Singh A."/>
            <person name="Wilkins M.J."/>
            <person name="Karaoz U."/>
            <person name="Brodie E.L."/>
            <person name="Williams K.H."/>
            <person name="Hubbard S.S."/>
            <person name="Banfield J.F."/>
        </authorList>
    </citation>
    <scope>NUCLEOTIDE SEQUENCE [LARGE SCALE GENOMIC DNA]</scope>
</reference>
<comment type="caution">
    <text evidence="2">The sequence shown here is derived from an EMBL/GenBank/DDBJ whole genome shotgun (WGS) entry which is preliminary data.</text>
</comment>
<feature type="region of interest" description="Disordered" evidence="1">
    <location>
        <begin position="423"/>
        <end position="453"/>
    </location>
</feature>
<feature type="compositionally biased region" description="Basic and acidic residues" evidence="1">
    <location>
        <begin position="441"/>
        <end position="453"/>
    </location>
</feature>
<dbReference type="PANTHER" id="PTHR12697:SF5">
    <property type="entry name" value="DEOXYHYPUSINE HYDROXYLASE"/>
    <property type="match status" value="1"/>
</dbReference>